<proteinExistence type="predicted"/>
<keyword evidence="2" id="KW-1185">Reference proteome</keyword>
<sequence length="171" mass="19121">MASSKTSRTIEIISFLIAIASFAEASIIIRSNHTGSDKMQMLGIVTPTPARCYWNENGTFVQMEVTSCTVQACIMTVGSTYYISPTFWPAHNTISMKYRLRFIYGSVSSMATYDFGTKTYTDSFYGGNSYKLVEPVTIPAALRGKTGQFEVRYYDQISTHINRCFAGLIEN</sequence>
<reference evidence="1 2" key="1">
    <citation type="submission" date="2015-12" db="EMBL/GenBank/DDBJ databases">
        <title>The genome of Folsomia candida.</title>
        <authorList>
            <person name="Faddeeva A."/>
            <person name="Derks M.F."/>
            <person name="Anvar Y."/>
            <person name="Smit S."/>
            <person name="Van Straalen N."/>
            <person name="Roelofs D."/>
        </authorList>
    </citation>
    <scope>NUCLEOTIDE SEQUENCE [LARGE SCALE GENOMIC DNA]</scope>
    <source>
        <strain evidence="1 2">VU population</strain>
        <tissue evidence="1">Whole body</tissue>
    </source>
</reference>
<dbReference type="AlphaFoldDB" id="A0A226DR51"/>
<evidence type="ECO:0000313" key="2">
    <source>
        <dbReference type="Proteomes" id="UP000198287"/>
    </source>
</evidence>
<dbReference type="Proteomes" id="UP000198287">
    <property type="component" value="Unassembled WGS sequence"/>
</dbReference>
<protein>
    <submittedName>
        <fullName evidence="1">Uncharacterized protein</fullName>
    </submittedName>
</protein>
<gene>
    <name evidence="1" type="ORF">Fcan01_18313</name>
</gene>
<dbReference type="EMBL" id="LNIX01000014">
    <property type="protein sequence ID" value="OXA47147.1"/>
    <property type="molecule type" value="Genomic_DNA"/>
</dbReference>
<organism evidence="1 2">
    <name type="scientific">Folsomia candida</name>
    <name type="common">Springtail</name>
    <dbReference type="NCBI Taxonomy" id="158441"/>
    <lineage>
        <taxon>Eukaryota</taxon>
        <taxon>Metazoa</taxon>
        <taxon>Ecdysozoa</taxon>
        <taxon>Arthropoda</taxon>
        <taxon>Hexapoda</taxon>
        <taxon>Collembola</taxon>
        <taxon>Entomobryomorpha</taxon>
        <taxon>Isotomoidea</taxon>
        <taxon>Isotomidae</taxon>
        <taxon>Proisotominae</taxon>
        <taxon>Folsomia</taxon>
    </lineage>
</organism>
<accession>A0A226DR51</accession>
<comment type="caution">
    <text evidence="1">The sequence shown here is derived from an EMBL/GenBank/DDBJ whole genome shotgun (WGS) entry which is preliminary data.</text>
</comment>
<evidence type="ECO:0000313" key="1">
    <source>
        <dbReference type="EMBL" id="OXA47147.1"/>
    </source>
</evidence>
<name>A0A226DR51_FOLCA</name>